<keyword evidence="1" id="KW-0175">Coiled coil</keyword>
<keyword evidence="2" id="KW-0812">Transmembrane</keyword>
<feature type="coiled-coil region" evidence="1">
    <location>
        <begin position="69"/>
        <end position="124"/>
    </location>
</feature>
<evidence type="ECO:0000256" key="2">
    <source>
        <dbReference type="SAM" id="Phobius"/>
    </source>
</evidence>
<organism evidence="3">
    <name type="scientific">viral metagenome</name>
    <dbReference type="NCBI Taxonomy" id="1070528"/>
    <lineage>
        <taxon>unclassified sequences</taxon>
        <taxon>metagenomes</taxon>
        <taxon>organismal metagenomes</taxon>
    </lineage>
</organism>
<proteinExistence type="predicted"/>
<evidence type="ECO:0000256" key="1">
    <source>
        <dbReference type="SAM" id="Coils"/>
    </source>
</evidence>
<keyword evidence="2" id="KW-0472">Membrane</keyword>
<dbReference type="EMBL" id="MN740667">
    <property type="protein sequence ID" value="QHU06705.1"/>
    <property type="molecule type" value="Genomic_DNA"/>
</dbReference>
<name>A0A6C0JLS1_9ZZZZ</name>
<reference evidence="3" key="1">
    <citation type="journal article" date="2020" name="Nature">
        <title>Giant virus diversity and host interactions through global metagenomics.</title>
        <authorList>
            <person name="Schulz F."/>
            <person name="Roux S."/>
            <person name="Paez-Espino D."/>
            <person name="Jungbluth S."/>
            <person name="Walsh D.A."/>
            <person name="Denef V.J."/>
            <person name="McMahon K.D."/>
            <person name="Konstantinidis K.T."/>
            <person name="Eloe-Fadrosh E.A."/>
            <person name="Kyrpides N.C."/>
            <person name="Woyke T."/>
        </authorList>
    </citation>
    <scope>NUCLEOTIDE SEQUENCE</scope>
    <source>
        <strain evidence="3">GVMAG-S-1038524-41</strain>
    </source>
</reference>
<sequence length="155" mass="18181">MATTTSNVNMFQKVLNEDDGMKSSYVNAENESDSESDDTCKIVIPRSKKKNHDTSQELLFQLIRQNQILSKTQKKMYKLQAELDKEEVTARYIKLDLNNTQVKLDETKDKFKVCKKELKHARIENWIVRGLVLLYFLFQIYSFLLTLSNPFSDLF</sequence>
<protein>
    <submittedName>
        <fullName evidence="3">Uncharacterized protein</fullName>
    </submittedName>
</protein>
<evidence type="ECO:0000313" key="3">
    <source>
        <dbReference type="EMBL" id="QHU06705.1"/>
    </source>
</evidence>
<feature type="transmembrane region" description="Helical" evidence="2">
    <location>
        <begin position="126"/>
        <end position="147"/>
    </location>
</feature>
<keyword evidence="2" id="KW-1133">Transmembrane helix</keyword>
<dbReference type="AlphaFoldDB" id="A0A6C0JLS1"/>
<accession>A0A6C0JLS1</accession>